<evidence type="ECO:0000259" key="8">
    <source>
        <dbReference type="Pfam" id="PF02687"/>
    </source>
</evidence>
<dbReference type="Proteomes" id="UP000474104">
    <property type="component" value="Unassembled WGS sequence"/>
</dbReference>
<dbReference type="PANTHER" id="PTHR30572:SF4">
    <property type="entry name" value="ABC TRANSPORTER PERMEASE YTRF"/>
    <property type="match status" value="1"/>
</dbReference>
<dbReference type="InterPro" id="IPR003838">
    <property type="entry name" value="ABC3_permease_C"/>
</dbReference>
<feature type="domain" description="ABC3 transporter permease C-terminal" evidence="8">
    <location>
        <begin position="263"/>
        <end position="384"/>
    </location>
</feature>
<feature type="transmembrane region" description="Helical" evidence="7">
    <location>
        <begin position="312"/>
        <end position="335"/>
    </location>
</feature>
<keyword evidence="5 7" id="KW-0472">Membrane</keyword>
<keyword evidence="2" id="KW-1003">Cell membrane</keyword>
<organism evidence="9 10">
    <name type="scientific">Schaedlerella arabinosiphila</name>
    <dbReference type="NCBI Taxonomy" id="2044587"/>
    <lineage>
        <taxon>Bacteria</taxon>
        <taxon>Bacillati</taxon>
        <taxon>Bacillota</taxon>
        <taxon>Clostridia</taxon>
        <taxon>Lachnospirales</taxon>
        <taxon>Lachnospiraceae</taxon>
        <taxon>Schaedlerella</taxon>
    </lineage>
</organism>
<evidence type="ECO:0000313" key="10">
    <source>
        <dbReference type="Proteomes" id="UP000474104"/>
    </source>
</evidence>
<evidence type="ECO:0000256" key="6">
    <source>
        <dbReference type="ARBA" id="ARBA00038076"/>
    </source>
</evidence>
<accession>A0A9X5CCG0</accession>
<comment type="similarity">
    <text evidence="6">Belongs to the ABC-4 integral membrane protein family.</text>
</comment>
<feature type="domain" description="ABC3 transporter permease C-terminal" evidence="8">
    <location>
        <begin position="740"/>
        <end position="846"/>
    </location>
</feature>
<reference evidence="9 10" key="1">
    <citation type="submission" date="2019-07" db="EMBL/GenBank/DDBJ databases">
        <title>Draft genome sequences of 15 bacterial species constituting the stable defined intestinal microbiota of the GM15 gnotobiotic mouse model.</title>
        <authorList>
            <person name="Elie C."/>
            <person name="Mathieu A."/>
            <person name="Saliou A."/>
            <person name="Darnaud M."/>
            <person name="Leulier F."/>
            <person name="Tamellini A."/>
        </authorList>
    </citation>
    <scope>NUCLEOTIDE SEQUENCE [LARGE SCALE GENOMIC DNA]</scope>
    <source>
        <strain evidence="10">ASF 502</strain>
    </source>
</reference>
<dbReference type="GO" id="GO:0022857">
    <property type="term" value="F:transmembrane transporter activity"/>
    <property type="evidence" value="ECO:0007669"/>
    <property type="project" value="TreeGrafter"/>
</dbReference>
<proteinExistence type="inferred from homology"/>
<dbReference type="RefSeq" id="WP_162206065.1">
    <property type="nucleotide sequence ID" value="NZ_VIRB01000154.1"/>
</dbReference>
<sequence length="867" mass="95798">MNTISRTALSNFRKNKSRNLLIGTAIGLTALLLTAAPTVILGFITIRNQAVNQYYPTFHAMYRDVDSQTAKKLLADERIEQAGLREDAAAMYCDQDSDIRITMIFIDQAAAELSRQELAEGHLPEKADEIVVSKGVLEAMGLEGTVGDRIQIPYRPNGGSETRENREFTISGMVTDSEISIREGLYFCFVSDAFAGEILAENEHEYRIYLRLAGADGMTTDAIQEQIETLGGEYGIAKNEIVLNREYLMANYVDTSVYSGLGLVLALIALVGALTIYGIYYVSMLDKVQEYGRLRAVGATKRQIRQLVFREGLAVAAIAVPIGILLGILAGVQVIRLTARYSVSGDIAVAEQMKQIVEKGEVNLIQPWIIVFGVLISLATVYISLQKPMRTAARISPIEALRFRGDEGNAAASRKKSRQDKAGAKAEKNAAAAEKKSAVRLRFRQKNGSASGKTRKGYEEIDIRKLTLTNLSRNKKRTVMTIFTLGATGILFMVVAAVCSCLSPEDMVKDDLRENIQISVDAWEDPMYPERALNKIQQNNPLTEERKEQILQIDGVVDIDVDTSVRAMLEVPEEADGSPLVSSITGVSAKALDALRDYVSEGSLDDPALADGTGIILGEKFRDRYEEMKDWKPGKTIRMELMDGEKILRKEFRIAAVTNGPISYGGTWLAMPSDALQSLCETDLTDCFEITVESGMEKSAAEEIRQLTADMEYLEIRTYEEAYEEAEKSIGIILSGCYGVLLIFGLIGILNLVNTMINSVYVRRRELGMLQAIGMSERQTVNMLQMEGLFYTMGTLVLSLGLGSLLGYGAFLWSKKTGIFSITTYRYPVIPALVLAAVVLAVQLLVTYLVNRSFQKQSLIDRIRFAE</sequence>
<evidence type="ECO:0000256" key="2">
    <source>
        <dbReference type="ARBA" id="ARBA00022475"/>
    </source>
</evidence>
<evidence type="ECO:0000256" key="5">
    <source>
        <dbReference type="ARBA" id="ARBA00023136"/>
    </source>
</evidence>
<dbReference type="InterPro" id="IPR050250">
    <property type="entry name" value="Macrolide_Exporter_MacB"/>
</dbReference>
<gene>
    <name evidence="9" type="ORF">FMM80_27250</name>
</gene>
<dbReference type="AlphaFoldDB" id="A0A9X5CCG0"/>
<comment type="caution">
    <text evidence="9">The sequence shown here is derived from an EMBL/GenBank/DDBJ whole genome shotgun (WGS) entry which is preliminary data.</text>
</comment>
<keyword evidence="4 7" id="KW-1133">Transmembrane helix</keyword>
<dbReference type="PANTHER" id="PTHR30572">
    <property type="entry name" value="MEMBRANE COMPONENT OF TRANSPORTER-RELATED"/>
    <property type="match status" value="1"/>
</dbReference>
<feature type="transmembrane region" description="Helical" evidence="7">
    <location>
        <begin position="788"/>
        <end position="813"/>
    </location>
</feature>
<feature type="transmembrane region" description="Helical" evidence="7">
    <location>
        <begin position="479"/>
        <end position="498"/>
    </location>
</feature>
<feature type="transmembrane region" description="Helical" evidence="7">
    <location>
        <begin position="825"/>
        <end position="850"/>
    </location>
</feature>
<evidence type="ECO:0000256" key="4">
    <source>
        <dbReference type="ARBA" id="ARBA00022989"/>
    </source>
</evidence>
<evidence type="ECO:0000256" key="3">
    <source>
        <dbReference type="ARBA" id="ARBA00022692"/>
    </source>
</evidence>
<evidence type="ECO:0000313" key="9">
    <source>
        <dbReference type="EMBL" id="NDO72135.1"/>
    </source>
</evidence>
<dbReference type="GO" id="GO:0005886">
    <property type="term" value="C:plasma membrane"/>
    <property type="evidence" value="ECO:0007669"/>
    <property type="project" value="UniProtKB-SubCell"/>
</dbReference>
<feature type="transmembrane region" description="Helical" evidence="7">
    <location>
        <begin position="738"/>
        <end position="761"/>
    </location>
</feature>
<protein>
    <submittedName>
        <fullName evidence="9">ABC transporter permease</fullName>
    </submittedName>
</protein>
<dbReference type="EMBL" id="VIRB01000154">
    <property type="protein sequence ID" value="NDO72135.1"/>
    <property type="molecule type" value="Genomic_DNA"/>
</dbReference>
<keyword evidence="3 7" id="KW-0812">Transmembrane</keyword>
<evidence type="ECO:0000256" key="7">
    <source>
        <dbReference type="SAM" id="Phobius"/>
    </source>
</evidence>
<name>A0A9X5CCG0_9FIRM</name>
<feature type="transmembrane region" description="Helical" evidence="7">
    <location>
        <begin position="257"/>
        <end position="283"/>
    </location>
</feature>
<comment type="subcellular location">
    <subcellularLocation>
        <location evidence="1">Cell membrane</location>
        <topology evidence="1">Multi-pass membrane protein</topology>
    </subcellularLocation>
</comment>
<evidence type="ECO:0000256" key="1">
    <source>
        <dbReference type="ARBA" id="ARBA00004651"/>
    </source>
</evidence>
<dbReference type="Pfam" id="PF02687">
    <property type="entry name" value="FtsX"/>
    <property type="match status" value="2"/>
</dbReference>
<feature type="transmembrane region" description="Helical" evidence="7">
    <location>
        <begin position="365"/>
        <end position="385"/>
    </location>
</feature>